<dbReference type="EMBL" id="UGJR01000006">
    <property type="protein sequence ID" value="STT07526.1"/>
    <property type="molecule type" value="Genomic_DNA"/>
</dbReference>
<organism evidence="1 2">
    <name type="scientific">Klebsiella michiganensis</name>
    <dbReference type="NCBI Taxonomy" id="1134687"/>
    <lineage>
        <taxon>Bacteria</taxon>
        <taxon>Pseudomonadati</taxon>
        <taxon>Pseudomonadota</taxon>
        <taxon>Gammaproteobacteria</taxon>
        <taxon>Enterobacterales</taxon>
        <taxon>Enterobacteriaceae</taxon>
        <taxon>Klebsiella/Raoultella group</taxon>
        <taxon>Klebsiella</taxon>
    </lineage>
</organism>
<evidence type="ECO:0000313" key="2">
    <source>
        <dbReference type="Proteomes" id="UP000255050"/>
    </source>
</evidence>
<protein>
    <submittedName>
        <fullName evidence="1">Beta-glucosidase</fullName>
    </submittedName>
</protein>
<name>A0A7H4MWR3_9ENTR</name>
<reference evidence="1 2" key="1">
    <citation type="submission" date="2018-06" db="EMBL/GenBank/DDBJ databases">
        <authorList>
            <consortium name="Pathogen Informatics"/>
            <person name="Doyle S."/>
        </authorList>
    </citation>
    <scope>NUCLEOTIDE SEQUENCE [LARGE SCALE GENOMIC DNA]</scope>
    <source>
        <strain evidence="1 2">NCTC11694</strain>
    </source>
</reference>
<sequence>MRRSRKPPANLLLNEQFVATIQTNGTLGREIVQKLCRIELQSGKYRVGFDFIKPGLVVDWLELRLVND</sequence>
<dbReference type="Proteomes" id="UP000255050">
    <property type="component" value="Unassembled WGS sequence"/>
</dbReference>
<comment type="caution">
    <text evidence="1">The sequence shown here is derived from an EMBL/GenBank/DDBJ whole genome shotgun (WGS) entry which is preliminary data.</text>
</comment>
<gene>
    <name evidence="1" type="ORF">NCTC11694_07141</name>
</gene>
<proteinExistence type="predicted"/>
<evidence type="ECO:0000313" key="1">
    <source>
        <dbReference type="EMBL" id="STT07526.1"/>
    </source>
</evidence>
<accession>A0A7H4MWR3</accession>
<dbReference type="AlphaFoldDB" id="A0A7H4MWR3"/>